<reference evidence="1" key="1">
    <citation type="submission" date="2021-06" db="EMBL/GenBank/DDBJ databases">
        <title>Parelaphostrongylus tenuis whole genome reference sequence.</title>
        <authorList>
            <person name="Garwood T.J."/>
            <person name="Larsen P.A."/>
            <person name="Fountain-Jones N.M."/>
            <person name="Garbe J.R."/>
            <person name="Macchietto M.G."/>
            <person name="Kania S.A."/>
            <person name="Gerhold R.W."/>
            <person name="Richards J.E."/>
            <person name="Wolf T.M."/>
        </authorList>
    </citation>
    <scope>NUCLEOTIDE SEQUENCE</scope>
    <source>
        <strain evidence="1">MNPRO001-30</strain>
        <tissue evidence="1">Meninges</tissue>
    </source>
</reference>
<dbReference type="EMBL" id="JAHQIW010002140">
    <property type="protein sequence ID" value="KAJ1354659.1"/>
    <property type="molecule type" value="Genomic_DNA"/>
</dbReference>
<evidence type="ECO:0000313" key="1">
    <source>
        <dbReference type="EMBL" id="KAJ1354659.1"/>
    </source>
</evidence>
<keyword evidence="2" id="KW-1185">Reference proteome</keyword>
<accession>A0AAD5N0G3</accession>
<protein>
    <submittedName>
        <fullName evidence="1">Uncharacterized protein</fullName>
    </submittedName>
</protein>
<proteinExistence type="predicted"/>
<sequence>MDGYAIAKANRKEANGDFTCAGILKRVIVCRAKSPQAHGSNVKGYAVNVIPWSTLIPKFGNSTLRYEVSDIPEKSDSELFRTLFWHYFGQLHKLFPINVGK</sequence>
<dbReference type="Proteomes" id="UP001196413">
    <property type="component" value="Unassembled WGS sequence"/>
</dbReference>
<organism evidence="1 2">
    <name type="scientific">Parelaphostrongylus tenuis</name>
    <name type="common">Meningeal worm</name>
    <dbReference type="NCBI Taxonomy" id="148309"/>
    <lineage>
        <taxon>Eukaryota</taxon>
        <taxon>Metazoa</taxon>
        <taxon>Ecdysozoa</taxon>
        <taxon>Nematoda</taxon>
        <taxon>Chromadorea</taxon>
        <taxon>Rhabditida</taxon>
        <taxon>Rhabditina</taxon>
        <taxon>Rhabditomorpha</taxon>
        <taxon>Strongyloidea</taxon>
        <taxon>Metastrongylidae</taxon>
        <taxon>Parelaphostrongylus</taxon>
    </lineage>
</organism>
<dbReference type="AlphaFoldDB" id="A0AAD5N0G3"/>
<evidence type="ECO:0000313" key="2">
    <source>
        <dbReference type="Proteomes" id="UP001196413"/>
    </source>
</evidence>
<gene>
    <name evidence="1" type="ORF">KIN20_011653</name>
</gene>
<name>A0AAD5N0G3_PARTN</name>
<comment type="caution">
    <text evidence="1">The sequence shown here is derived from an EMBL/GenBank/DDBJ whole genome shotgun (WGS) entry which is preliminary data.</text>
</comment>